<protein>
    <recommendedName>
        <fullName evidence="15">Junctophilin</fullName>
    </recommendedName>
</protein>
<dbReference type="AlphaFoldDB" id="A0A060WET9"/>
<evidence type="ECO:0000313" key="14">
    <source>
        <dbReference type="Proteomes" id="UP000193380"/>
    </source>
</evidence>
<keyword evidence="7" id="KW-0677">Repeat</keyword>
<dbReference type="InterPro" id="IPR003409">
    <property type="entry name" value="MORN"/>
</dbReference>
<feature type="region of interest" description="Disordered" evidence="11">
    <location>
        <begin position="230"/>
        <end position="253"/>
    </location>
</feature>
<dbReference type="GO" id="GO:0016529">
    <property type="term" value="C:sarcoplasmic reticulum"/>
    <property type="evidence" value="ECO:0007669"/>
    <property type="project" value="TreeGrafter"/>
</dbReference>
<accession>A0A060WET9</accession>
<organism evidence="13 14">
    <name type="scientific">Oncorhynchus mykiss</name>
    <name type="common">Rainbow trout</name>
    <name type="synonym">Salmo gairdneri</name>
    <dbReference type="NCBI Taxonomy" id="8022"/>
    <lineage>
        <taxon>Eukaryota</taxon>
        <taxon>Metazoa</taxon>
        <taxon>Chordata</taxon>
        <taxon>Craniata</taxon>
        <taxon>Vertebrata</taxon>
        <taxon>Euteleostomi</taxon>
        <taxon>Actinopterygii</taxon>
        <taxon>Neopterygii</taxon>
        <taxon>Teleostei</taxon>
        <taxon>Protacanthopterygii</taxon>
        <taxon>Salmoniformes</taxon>
        <taxon>Salmonidae</taxon>
        <taxon>Salmoninae</taxon>
        <taxon>Oncorhynchus</taxon>
    </lineage>
</organism>
<comment type="similarity">
    <text evidence="4">Belongs to the junctophilin family.</text>
</comment>
<dbReference type="PaxDb" id="8022-A0A060WET9"/>
<evidence type="ECO:0000256" key="11">
    <source>
        <dbReference type="SAM" id="MobiDB-lite"/>
    </source>
</evidence>
<keyword evidence="8" id="KW-0256">Endoplasmic reticulum</keyword>
<dbReference type="PANTHER" id="PTHR23085">
    <property type="entry name" value="GH28348P"/>
    <property type="match status" value="1"/>
</dbReference>
<sequence length="524" mass="57559">MATVIRSPLRTSMASLRSEQSNGTVLHANLDLSDSPAGIRGGFVLNFHSEGEGEKKKGLFRRGSLFGSLRNLRKSDSRSSISSKRSSAPSDAASSISRISSSDANSTISFGDGVDEYMPLEDNVDATTTESYMGEWKNDKRNGFGVSERTNGMKYEGEWMNNKRHGYGCTMFPDGIKEEGKYKNNVLARGIKKQLIPLKNTKTKQKVDRAVEGAIRAAAIARTKVEIATSRTAHARTKGDAADQAGQSASQDSDIARAVARELSPNFHQPGPDYIKQRFNEPIEPIVQEEKKEKTPSSSPHFYRKGTTPDNSPTASPRSSPPPTPPSTHTPEPKKSFFSKLAPKPGKENKTPAAESQLPVITKAVSKTSLKQEVRQELPQPFKMEESVPASPGNGQLHTDTEYHGYYVKADVKIPQDEPEDIDEHVTPSTLTRMPPPAKPMAQYRTPTPKPIVPKSVSKESKPESRLKKQDSYKPRSLAETRKQASLEITTDFVEEESGPNSILVALVMLLNIGLAIIFVHFLT</sequence>
<keyword evidence="10 12" id="KW-0472">Membrane</keyword>
<keyword evidence="9 12" id="KW-1133">Transmembrane helix</keyword>
<dbReference type="EMBL" id="FR904514">
    <property type="protein sequence ID" value="CDQ65672.1"/>
    <property type="molecule type" value="Genomic_DNA"/>
</dbReference>
<evidence type="ECO:0000256" key="5">
    <source>
        <dbReference type="ARBA" id="ARBA00022475"/>
    </source>
</evidence>
<dbReference type="Gene3D" id="2.20.110.10">
    <property type="entry name" value="Histone H3 K4-specific methyltransferase SET7/9 N-terminal domain"/>
    <property type="match status" value="1"/>
</dbReference>
<evidence type="ECO:0000256" key="7">
    <source>
        <dbReference type="ARBA" id="ARBA00022737"/>
    </source>
</evidence>
<gene>
    <name evidence="13" type="ORF">GSONMT00073702001</name>
</gene>
<evidence type="ECO:0000256" key="9">
    <source>
        <dbReference type="ARBA" id="ARBA00022989"/>
    </source>
</evidence>
<evidence type="ECO:0000313" key="13">
    <source>
        <dbReference type="EMBL" id="CDQ65672.1"/>
    </source>
</evidence>
<name>A0A060WET9_ONCMY</name>
<evidence type="ECO:0000256" key="1">
    <source>
        <dbReference type="ARBA" id="ARBA00004163"/>
    </source>
</evidence>
<comment type="subcellular location">
    <subcellularLocation>
        <location evidence="3">Cell membrane</location>
    </subcellularLocation>
    <subcellularLocation>
        <location evidence="2">Endomembrane system</location>
        <topology evidence="2">Peripheral membrane protein</topology>
    </subcellularLocation>
    <subcellularLocation>
        <location evidence="1">Endoplasmic reticulum membrane</location>
        <topology evidence="1">Single-pass type IV membrane protein</topology>
    </subcellularLocation>
</comment>
<dbReference type="FunFam" id="2.20.110.10:FF:000001">
    <property type="entry name" value="Junctophilin"/>
    <property type="match status" value="1"/>
</dbReference>
<dbReference type="Proteomes" id="UP000193380">
    <property type="component" value="Unassembled WGS sequence"/>
</dbReference>
<reference evidence="13" key="1">
    <citation type="journal article" date="2014" name="Nat. Commun.">
        <title>The rainbow trout genome provides novel insights into evolution after whole-genome duplication in vertebrates.</title>
        <authorList>
            <person name="Berthelot C."/>
            <person name="Brunet F."/>
            <person name="Chalopin D."/>
            <person name="Juanchich A."/>
            <person name="Bernard M."/>
            <person name="Noel B."/>
            <person name="Bento P."/>
            <person name="Da Silva C."/>
            <person name="Labadie K."/>
            <person name="Alberti A."/>
            <person name="Aury J.M."/>
            <person name="Louis A."/>
            <person name="Dehais P."/>
            <person name="Bardou P."/>
            <person name="Montfort J."/>
            <person name="Klopp C."/>
            <person name="Cabau C."/>
            <person name="Gaspin C."/>
            <person name="Thorgaard G.H."/>
            <person name="Boussaha M."/>
            <person name="Quillet E."/>
            <person name="Guyomard R."/>
            <person name="Galiana D."/>
            <person name="Bobe J."/>
            <person name="Volff J.N."/>
            <person name="Genet C."/>
            <person name="Wincker P."/>
            <person name="Jaillon O."/>
            <person name="Roest Crollius H."/>
            <person name="Guiguen Y."/>
        </authorList>
    </citation>
    <scope>NUCLEOTIDE SEQUENCE [LARGE SCALE GENOMIC DNA]</scope>
</reference>
<proteinExistence type="inferred from homology"/>
<feature type="region of interest" description="Disordered" evidence="11">
    <location>
        <begin position="420"/>
        <end position="481"/>
    </location>
</feature>
<feature type="compositionally biased region" description="Low complexity" evidence="11">
    <location>
        <begin position="78"/>
        <end position="98"/>
    </location>
</feature>
<evidence type="ECO:0000256" key="3">
    <source>
        <dbReference type="ARBA" id="ARBA00004236"/>
    </source>
</evidence>
<dbReference type="InterPro" id="IPR017191">
    <property type="entry name" value="Junctophilin"/>
</dbReference>
<keyword evidence="5" id="KW-1003">Cell membrane</keyword>
<feature type="region of interest" description="Disordered" evidence="11">
    <location>
        <begin position="76"/>
        <end position="98"/>
    </location>
</feature>
<dbReference type="SMART" id="SM00698">
    <property type="entry name" value="MORN"/>
    <property type="match status" value="2"/>
</dbReference>
<evidence type="ECO:0008006" key="15">
    <source>
        <dbReference type="Google" id="ProtNLM"/>
    </source>
</evidence>
<evidence type="ECO:0000256" key="6">
    <source>
        <dbReference type="ARBA" id="ARBA00022692"/>
    </source>
</evidence>
<feature type="compositionally biased region" description="Basic and acidic residues" evidence="11">
    <location>
        <begin position="457"/>
        <end position="481"/>
    </location>
</feature>
<feature type="compositionally biased region" description="Pro residues" evidence="11">
    <location>
        <begin position="319"/>
        <end position="328"/>
    </location>
</feature>
<keyword evidence="6 12" id="KW-0812">Transmembrane</keyword>
<dbReference type="PANTHER" id="PTHR23085:SF6">
    <property type="entry name" value="JUNCTOPHILIN-1"/>
    <property type="match status" value="1"/>
</dbReference>
<feature type="transmembrane region" description="Helical" evidence="12">
    <location>
        <begin position="503"/>
        <end position="523"/>
    </location>
</feature>
<feature type="region of interest" description="Disordered" evidence="11">
    <location>
        <begin position="379"/>
        <end position="400"/>
    </location>
</feature>
<dbReference type="Pfam" id="PF02493">
    <property type="entry name" value="MORN"/>
    <property type="match status" value="2"/>
</dbReference>
<evidence type="ECO:0000256" key="10">
    <source>
        <dbReference type="ARBA" id="ARBA00023136"/>
    </source>
</evidence>
<evidence type="ECO:0000256" key="12">
    <source>
        <dbReference type="SAM" id="Phobius"/>
    </source>
</evidence>
<dbReference type="STRING" id="8022.A0A060WET9"/>
<reference evidence="13" key="2">
    <citation type="submission" date="2014-03" db="EMBL/GenBank/DDBJ databases">
        <authorList>
            <person name="Genoscope - CEA"/>
        </authorList>
    </citation>
    <scope>NUCLEOTIDE SEQUENCE</scope>
</reference>
<dbReference type="GO" id="GO:0005789">
    <property type="term" value="C:endoplasmic reticulum membrane"/>
    <property type="evidence" value="ECO:0007669"/>
    <property type="project" value="UniProtKB-SubCell"/>
</dbReference>
<dbReference type="GO" id="GO:0005886">
    <property type="term" value="C:plasma membrane"/>
    <property type="evidence" value="ECO:0007669"/>
    <property type="project" value="UniProtKB-SubCell"/>
</dbReference>
<evidence type="ECO:0000256" key="8">
    <source>
        <dbReference type="ARBA" id="ARBA00022824"/>
    </source>
</evidence>
<evidence type="ECO:0000256" key="4">
    <source>
        <dbReference type="ARBA" id="ARBA00008599"/>
    </source>
</evidence>
<feature type="region of interest" description="Disordered" evidence="11">
    <location>
        <begin position="288"/>
        <end position="360"/>
    </location>
</feature>
<dbReference type="GO" id="GO:0030314">
    <property type="term" value="C:junctional membrane complex"/>
    <property type="evidence" value="ECO:0007669"/>
    <property type="project" value="InterPro"/>
</dbReference>
<feature type="compositionally biased region" description="Low complexity" evidence="11">
    <location>
        <begin position="242"/>
        <end position="253"/>
    </location>
</feature>
<dbReference type="SUPFAM" id="SSF82185">
    <property type="entry name" value="Histone H3 K4-specific methyltransferase SET7/9 N-terminal domain"/>
    <property type="match status" value="1"/>
</dbReference>
<evidence type="ECO:0000256" key="2">
    <source>
        <dbReference type="ARBA" id="ARBA00004184"/>
    </source>
</evidence>